<dbReference type="SUPFAM" id="SSF55797">
    <property type="entry name" value="PR-1-like"/>
    <property type="match status" value="1"/>
</dbReference>
<dbReference type="PANTHER" id="PTHR10334">
    <property type="entry name" value="CYSTEINE-RICH SECRETORY PROTEIN-RELATED"/>
    <property type="match status" value="1"/>
</dbReference>
<keyword evidence="2" id="KW-1133">Transmembrane helix</keyword>
<evidence type="ECO:0000259" key="3">
    <source>
        <dbReference type="SMART" id="SM00198"/>
    </source>
</evidence>
<reference evidence="4" key="1">
    <citation type="journal article" date="2022" name="bioRxiv">
        <title>Sequencing and chromosome-scale assembly of the giantPleurodeles waltlgenome.</title>
        <authorList>
            <person name="Brown T."/>
            <person name="Elewa A."/>
            <person name="Iarovenko S."/>
            <person name="Subramanian E."/>
            <person name="Araus A.J."/>
            <person name="Petzold A."/>
            <person name="Susuki M."/>
            <person name="Suzuki K.-i.T."/>
            <person name="Hayashi T."/>
            <person name="Toyoda A."/>
            <person name="Oliveira C."/>
            <person name="Osipova E."/>
            <person name="Leigh N.D."/>
            <person name="Simon A."/>
            <person name="Yun M.H."/>
        </authorList>
    </citation>
    <scope>NUCLEOTIDE SEQUENCE</scope>
    <source>
        <strain evidence="4">20211129_DDA</strain>
        <tissue evidence="4">Liver</tissue>
    </source>
</reference>
<evidence type="ECO:0000256" key="1">
    <source>
        <dbReference type="ARBA" id="ARBA00009923"/>
    </source>
</evidence>
<comment type="caution">
    <text evidence="4">The sequence shown here is derived from an EMBL/GenBank/DDBJ whole genome shotgun (WGS) entry which is preliminary data.</text>
</comment>
<dbReference type="PRINTS" id="PR00837">
    <property type="entry name" value="V5TPXLIKE"/>
</dbReference>
<dbReference type="PROSITE" id="PS01009">
    <property type="entry name" value="CRISP_1"/>
    <property type="match status" value="1"/>
</dbReference>
<dbReference type="Gene3D" id="3.40.33.10">
    <property type="entry name" value="CAP"/>
    <property type="match status" value="1"/>
</dbReference>
<dbReference type="Proteomes" id="UP001066276">
    <property type="component" value="Chromosome 7"/>
</dbReference>
<feature type="transmembrane region" description="Helical" evidence="2">
    <location>
        <begin position="293"/>
        <end position="313"/>
    </location>
</feature>
<dbReference type="EMBL" id="JANPWB010000011">
    <property type="protein sequence ID" value="KAJ1126128.1"/>
    <property type="molecule type" value="Genomic_DNA"/>
</dbReference>
<dbReference type="Pfam" id="PF00188">
    <property type="entry name" value="CAP"/>
    <property type="match status" value="1"/>
</dbReference>
<comment type="similarity">
    <text evidence="1">Belongs to the CRISP family.</text>
</comment>
<accession>A0AAV7PCV1</accession>
<feature type="domain" description="SCP" evidence="3">
    <location>
        <begin position="89"/>
        <end position="238"/>
    </location>
</feature>
<dbReference type="InterPro" id="IPR035940">
    <property type="entry name" value="CAP_sf"/>
</dbReference>
<dbReference type="SMART" id="SM00198">
    <property type="entry name" value="SCP"/>
    <property type="match status" value="1"/>
</dbReference>
<dbReference type="AlphaFoldDB" id="A0AAV7PCV1"/>
<dbReference type="InterPro" id="IPR018244">
    <property type="entry name" value="Allrgn_V5/Tpx1_CS"/>
</dbReference>
<evidence type="ECO:0000256" key="2">
    <source>
        <dbReference type="SAM" id="Phobius"/>
    </source>
</evidence>
<sequence length="319" mass="34928">MADPLGVSLRGHLSVIAALLRPDSCLRHVMAAQGASDFLKRAYMKRLSTVPATVSLCVTVWRGLGLVLLVYATPGLPAYVTPPNFQDPEFIQKCLYDHNSARALVSPPATNMQHMSWDTTLASTAQAWAEKCIFDHNVDLQKPGKLHPKFSTVGENIWIGGHNMQISPTKLWVSEKKDYHYNTNRCFDVCGHYTQVVWANTYKVGCGAHFCPNVKNYPQRKDMIMLVCNYGPAGNNGQQPYTTGDSCSKCSAEDGCKDNLCVNPDRDGIEGHGTGEPGAEASSARSSFCSASWWLALMFACLAAIMAPCGLILPKVFFN</sequence>
<protein>
    <recommendedName>
        <fullName evidence="3">SCP domain-containing protein</fullName>
    </recommendedName>
</protein>
<evidence type="ECO:0000313" key="4">
    <source>
        <dbReference type="EMBL" id="KAJ1126128.1"/>
    </source>
</evidence>
<evidence type="ECO:0000313" key="5">
    <source>
        <dbReference type="Proteomes" id="UP001066276"/>
    </source>
</evidence>
<organism evidence="4 5">
    <name type="scientific">Pleurodeles waltl</name>
    <name type="common">Iberian ribbed newt</name>
    <dbReference type="NCBI Taxonomy" id="8319"/>
    <lineage>
        <taxon>Eukaryota</taxon>
        <taxon>Metazoa</taxon>
        <taxon>Chordata</taxon>
        <taxon>Craniata</taxon>
        <taxon>Vertebrata</taxon>
        <taxon>Euteleostomi</taxon>
        <taxon>Amphibia</taxon>
        <taxon>Batrachia</taxon>
        <taxon>Caudata</taxon>
        <taxon>Salamandroidea</taxon>
        <taxon>Salamandridae</taxon>
        <taxon>Pleurodelinae</taxon>
        <taxon>Pleurodeles</taxon>
    </lineage>
</organism>
<dbReference type="InterPro" id="IPR014044">
    <property type="entry name" value="CAP_dom"/>
</dbReference>
<keyword evidence="2" id="KW-0812">Transmembrane</keyword>
<name>A0AAV7PCV1_PLEWA</name>
<dbReference type="GO" id="GO:0005576">
    <property type="term" value="C:extracellular region"/>
    <property type="evidence" value="ECO:0007669"/>
    <property type="project" value="InterPro"/>
</dbReference>
<proteinExistence type="inferred from homology"/>
<dbReference type="InterPro" id="IPR002413">
    <property type="entry name" value="V5_allergen-like"/>
</dbReference>
<dbReference type="InterPro" id="IPR001283">
    <property type="entry name" value="CRISP-related"/>
</dbReference>
<keyword evidence="5" id="KW-1185">Reference proteome</keyword>
<dbReference type="PROSITE" id="PS01010">
    <property type="entry name" value="CRISP_2"/>
    <property type="match status" value="1"/>
</dbReference>
<gene>
    <name evidence="4" type="ORF">NDU88_004537</name>
</gene>
<keyword evidence="2" id="KW-0472">Membrane</keyword>
<dbReference type="PRINTS" id="PR00838">
    <property type="entry name" value="V5ALLERGEN"/>
</dbReference>